<sequence>MLKELEMKQIAAEGSDHSSRETSQGSRATTARGASGGLLILMIEDSAITSFGPTQEGELANSPRWSRPKR</sequence>
<evidence type="ECO:0000256" key="1">
    <source>
        <dbReference type="SAM" id="MobiDB-lite"/>
    </source>
</evidence>
<comment type="caution">
    <text evidence="2">The sequence shown here is derived from an EMBL/GenBank/DDBJ whole genome shotgun (WGS) entry which is preliminary data.</text>
</comment>
<feature type="region of interest" description="Disordered" evidence="1">
    <location>
        <begin position="1"/>
        <end position="35"/>
    </location>
</feature>
<reference evidence="2 3" key="1">
    <citation type="submission" date="2014-02" db="EMBL/GenBank/DDBJ databases">
        <title>The small core and large imbalanced accessory genome model reveals a collaborative survival strategy of Sorangium cellulosum strains in nature.</title>
        <authorList>
            <person name="Han K."/>
            <person name="Peng R."/>
            <person name="Blom J."/>
            <person name="Li Y.-Z."/>
        </authorList>
    </citation>
    <scope>NUCLEOTIDE SEQUENCE [LARGE SCALE GENOMIC DNA]</scope>
    <source>
        <strain evidence="2 3">So0149</strain>
    </source>
</reference>
<dbReference type="Proteomes" id="UP000075515">
    <property type="component" value="Unassembled WGS sequence"/>
</dbReference>
<dbReference type="AlphaFoldDB" id="A0A150TE92"/>
<evidence type="ECO:0000313" key="2">
    <source>
        <dbReference type="EMBL" id="KYG02818.1"/>
    </source>
</evidence>
<gene>
    <name evidence="2" type="ORF">BE18_11245</name>
</gene>
<protein>
    <submittedName>
        <fullName evidence="2">Uncharacterized protein</fullName>
    </submittedName>
</protein>
<evidence type="ECO:0000313" key="3">
    <source>
        <dbReference type="Proteomes" id="UP000075515"/>
    </source>
</evidence>
<accession>A0A150TE92</accession>
<feature type="region of interest" description="Disordered" evidence="1">
    <location>
        <begin position="50"/>
        <end position="70"/>
    </location>
</feature>
<dbReference type="EMBL" id="JEMC01000504">
    <property type="protein sequence ID" value="KYG02818.1"/>
    <property type="molecule type" value="Genomic_DNA"/>
</dbReference>
<name>A0A150TE92_SORCE</name>
<organism evidence="2 3">
    <name type="scientific">Sorangium cellulosum</name>
    <name type="common">Polyangium cellulosum</name>
    <dbReference type="NCBI Taxonomy" id="56"/>
    <lineage>
        <taxon>Bacteria</taxon>
        <taxon>Pseudomonadati</taxon>
        <taxon>Myxococcota</taxon>
        <taxon>Polyangia</taxon>
        <taxon>Polyangiales</taxon>
        <taxon>Polyangiaceae</taxon>
        <taxon>Sorangium</taxon>
    </lineage>
</organism>
<proteinExistence type="predicted"/>